<comment type="subcellular location">
    <subcellularLocation>
        <location evidence="1">Membrane</location>
        <topology evidence="1">Multi-pass membrane protein</topology>
    </subcellularLocation>
</comment>
<accession>A0ABP7XHB7</accession>
<organism evidence="6 7">
    <name type="scientific">Nocardioides fonticola</name>
    <dbReference type="NCBI Taxonomy" id="450363"/>
    <lineage>
        <taxon>Bacteria</taxon>
        <taxon>Bacillati</taxon>
        <taxon>Actinomycetota</taxon>
        <taxon>Actinomycetes</taxon>
        <taxon>Propionibacteriales</taxon>
        <taxon>Nocardioidaceae</taxon>
        <taxon>Nocardioides</taxon>
    </lineage>
</organism>
<dbReference type="RefSeq" id="WP_344732610.1">
    <property type="nucleotide sequence ID" value="NZ_BAAAZH010000011.1"/>
</dbReference>
<dbReference type="EMBL" id="BAAAZH010000011">
    <property type="protein sequence ID" value="GAA4115457.1"/>
    <property type="molecule type" value="Genomic_DNA"/>
</dbReference>
<evidence type="ECO:0000256" key="5">
    <source>
        <dbReference type="SAM" id="Phobius"/>
    </source>
</evidence>
<feature type="transmembrane region" description="Helical" evidence="5">
    <location>
        <begin position="6"/>
        <end position="28"/>
    </location>
</feature>
<evidence type="ECO:0000313" key="6">
    <source>
        <dbReference type="EMBL" id="GAA4115457.1"/>
    </source>
</evidence>
<keyword evidence="2 5" id="KW-0812">Transmembrane</keyword>
<dbReference type="Pfam" id="PF07681">
    <property type="entry name" value="DoxX"/>
    <property type="match status" value="1"/>
</dbReference>
<name>A0ABP7XHB7_9ACTN</name>
<proteinExistence type="predicted"/>
<gene>
    <name evidence="6" type="ORF">GCM10022215_14310</name>
</gene>
<evidence type="ECO:0000313" key="7">
    <source>
        <dbReference type="Proteomes" id="UP001501495"/>
    </source>
</evidence>
<feature type="transmembrane region" description="Helical" evidence="5">
    <location>
        <begin position="104"/>
        <end position="124"/>
    </location>
</feature>
<dbReference type="Proteomes" id="UP001501495">
    <property type="component" value="Unassembled WGS sequence"/>
</dbReference>
<evidence type="ECO:0000256" key="4">
    <source>
        <dbReference type="ARBA" id="ARBA00023136"/>
    </source>
</evidence>
<feature type="transmembrane region" description="Helical" evidence="5">
    <location>
        <begin position="49"/>
        <end position="69"/>
    </location>
</feature>
<keyword evidence="4 5" id="KW-0472">Membrane</keyword>
<evidence type="ECO:0000256" key="3">
    <source>
        <dbReference type="ARBA" id="ARBA00022989"/>
    </source>
</evidence>
<comment type="caution">
    <text evidence="6">The sequence shown here is derived from an EMBL/GenBank/DDBJ whole genome shotgun (WGS) entry which is preliminary data.</text>
</comment>
<evidence type="ECO:0000256" key="1">
    <source>
        <dbReference type="ARBA" id="ARBA00004141"/>
    </source>
</evidence>
<evidence type="ECO:0000256" key="2">
    <source>
        <dbReference type="ARBA" id="ARBA00022692"/>
    </source>
</evidence>
<reference evidence="7" key="1">
    <citation type="journal article" date="2019" name="Int. J. Syst. Evol. Microbiol.">
        <title>The Global Catalogue of Microorganisms (GCM) 10K type strain sequencing project: providing services to taxonomists for standard genome sequencing and annotation.</title>
        <authorList>
            <consortium name="The Broad Institute Genomics Platform"/>
            <consortium name="The Broad Institute Genome Sequencing Center for Infectious Disease"/>
            <person name="Wu L."/>
            <person name="Ma J."/>
        </authorList>
    </citation>
    <scope>NUCLEOTIDE SEQUENCE [LARGE SCALE GENOMIC DNA]</scope>
    <source>
        <strain evidence="7">JCM 16703</strain>
    </source>
</reference>
<dbReference type="InterPro" id="IPR032808">
    <property type="entry name" value="DoxX"/>
</dbReference>
<sequence>MSTFFELVQFIGRVMFVFLLIGSAIGHLTQTEAMAGYAASRGVSPAKPLVQISGVALLAGGLSVLLGIFGDIGSLGLAILLIITAVQMHAFWKETDPMAKQMEMVAFNKDIALAGAALFLWVYFHYDAVPWVLTDALFSAY</sequence>
<protein>
    <recommendedName>
        <fullName evidence="8">DoxX family protein</fullName>
    </recommendedName>
</protein>
<keyword evidence="3 5" id="KW-1133">Transmembrane helix</keyword>
<keyword evidence="7" id="KW-1185">Reference proteome</keyword>
<feature type="transmembrane region" description="Helical" evidence="5">
    <location>
        <begin position="75"/>
        <end position="92"/>
    </location>
</feature>
<evidence type="ECO:0008006" key="8">
    <source>
        <dbReference type="Google" id="ProtNLM"/>
    </source>
</evidence>